<organism evidence="2 3">
    <name type="scientific">Fonsecaea multimorphosa CBS 102226</name>
    <dbReference type="NCBI Taxonomy" id="1442371"/>
    <lineage>
        <taxon>Eukaryota</taxon>
        <taxon>Fungi</taxon>
        <taxon>Dikarya</taxon>
        <taxon>Ascomycota</taxon>
        <taxon>Pezizomycotina</taxon>
        <taxon>Eurotiomycetes</taxon>
        <taxon>Chaetothyriomycetidae</taxon>
        <taxon>Chaetothyriales</taxon>
        <taxon>Herpotrichiellaceae</taxon>
        <taxon>Fonsecaea</taxon>
    </lineage>
</organism>
<feature type="region of interest" description="Disordered" evidence="1">
    <location>
        <begin position="247"/>
        <end position="294"/>
    </location>
</feature>
<dbReference type="AlphaFoldDB" id="A0A0D2HJI1"/>
<evidence type="ECO:0000256" key="1">
    <source>
        <dbReference type="SAM" id="MobiDB-lite"/>
    </source>
</evidence>
<protein>
    <submittedName>
        <fullName evidence="2">Uncharacterized protein</fullName>
    </submittedName>
</protein>
<gene>
    <name evidence="2" type="ORF">Z520_02189</name>
</gene>
<evidence type="ECO:0000313" key="3">
    <source>
        <dbReference type="Proteomes" id="UP000053411"/>
    </source>
</evidence>
<proteinExistence type="predicted"/>
<evidence type="ECO:0000313" key="2">
    <source>
        <dbReference type="EMBL" id="KIY02051.1"/>
    </source>
</evidence>
<dbReference type="VEuPathDB" id="FungiDB:Z520_02189"/>
<dbReference type="Proteomes" id="UP000053411">
    <property type="component" value="Unassembled WGS sequence"/>
</dbReference>
<reference evidence="2 3" key="1">
    <citation type="submission" date="2015-01" db="EMBL/GenBank/DDBJ databases">
        <title>The Genome Sequence of Fonsecaea multimorphosa CBS 102226.</title>
        <authorList>
            <consortium name="The Broad Institute Genomics Platform"/>
            <person name="Cuomo C."/>
            <person name="de Hoog S."/>
            <person name="Gorbushina A."/>
            <person name="Stielow B."/>
            <person name="Teixiera M."/>
            <person name="Abouelleil A."/>
            <person name="Chapman S.B."/>
            <person name="Priest M."/>
            <person name="Young S.K."/>
            <person name="Wortman J."/>
            <person name="Nusbaum C."/>
            <person name="Birren B."/>
        </authorList>
    </citation>
    <scope>NUCLEOTIDE SEQUENCE [LARGE SCALE GENOMIC DNA]</scope>
    <source>
        <strain evidence="2 3">CBS 102226</strain>
    </source>
</reference>
<dbReference type="EMBL" id="KN848064">
    <property type="protein sequence ID" value="KIY02051.1"/>
    <property type="molecule type" value="Genomic_DNA"/>
</dbReference>
<sequence length="499" mass="56024">MAVQRAGTLPEGVIPLRISSLSKSTTMRIPLRPINTDFVTWPAPDGWYAPPQASLNEEEEPFPDFQDPSKSLIIERTLLLDALSSRLTMLPRQAREQERSTFEALLSRIAPQSGHIKHDHDLSRNRPSIQDVLASGESNRARRALGNKGKLPASSGLKTNYISNSYVSQPKDALKEKMKERYTRGVKQALAYEKEFGMEFLKQPVDEREQEQGRTMKRTHPGAFNRAKVITALTMLRQTFPDHYQATPLEQSKIKETSEKKKSKKIPAVEEVSQRELSHSKRVTSSGIDTEEYSGSSKYTDSFASVKRMASSLFRGLVGKVHFGRSTNEKSTSPGRSPLNLDSTKVDTVGGCVVDIDSLPFWLEMNDMVGRQGEQAESVAPGSAVSTRRSNPTMKEFVIDAGIVLPEESDVSTTGVPDDDTAGAIPTRLQRPALRPRIIQLKVRSSMSKHMRRQKSATSRRRHVRMEAQHHQTLHESKGKLLSMMNRLDRQIFGEYEVR</sequence>
<feature type="compositionally biased region" description="Basic and acidic residues" evidence="1">
    <location>
        <begin position="465"/>
        <end position="476"/>
    </location>
</feature>
<dbReference type="OrthoDB" id="4147590at2759"/>
<dbReference type="GeneID" id="27707935"/>
<dbReference type="RefSeq" id="XP_016636173.1">
    <property type="nucleotide sequence ID" value="XM_016772703.1"/>
</dbReference>
<feature type="compositionally biased region" description="Polar residues" evidence="1">
    <location>
        <begin position="283"/>
        <end position="294"/>
    </location>
</feature>
<feature type="compositionally biased region" description="Basic residues" evidence="1">
    <location>
        <begin position="447"/>
        <end position="464"/>
    </location>
</feature>
<keyword evidence="3" id="KW-1185">Reference proteome</keyword>
<feature type="region of interest" description="Disordered" evidence="1">
    <location>
        <begin position="445"/>
        <end position="476"/>
    </location>
</feature>
<accession>A0A0D2HJI1</accession>
<name>A0A0D2HJI1_9EURO</name>